<evidence type="ECO:0000256" key="1">
    <source>
        <dbReference type="SAM" id="Coils"/>
    </source>
</evidence>
<dbReference type="InterPro" id="IPR021244">
    <property type="entry name" value="DUF2802"/>
</dbReference>
<feature type="transmembrane region" description="Helical" evidence="2">
    <location>
        <begin position="6"/>
        <end position="24"/>
    </location>
</feature>
<keyword evidence="1" id="KW-0175">Coiled coil</keyword>
<dbReference type="Pfam" id="PF10975">
    <property type="entry name" value="DUF2802"/>
    <property type="match status" value="1"/>
</dbReference>
<evidence type="ECO:0000313" key="4">
    <source>
        <dbReference type="Proteomes" id="UP000250928"/>
    </source>
</evidence>
<dbReference type="Proteomes" id="UP000250928">
    <property type="component" value="Unassembled WGS sequence"/>
</dbReference>
<reference evidence="3 4" key="1">
    <citation type="submission" date="2018-01" db="EMBL/GenBank/DDBJ databases">
        <title>Novel co-symbiosis in the lucinid bivalve Phacoides pectinatus.</title>
        <authorList>
            <person name="Lim S.J."/>
            <person name="Davis B.G."/>
            <person name="Gill D.E."/>
            <person name="Engel A.S."/>
            <person name="Anderson L.C."/>
            <person name="Campbell B.J."/>
        </authorList>
    </citation>
    <scope>NUCLEOTIDE SEQUENCE [LARGE SCALE GENOMIC DNA]</scope>
    <source>
        <strain evidence="3">N3_P5</strain>
    </source>
</reference>
<gene>
    <name evidence="3" type="ORF">C3L24_10875</name>
</gene>
<dbReference type="EMBL" id="PQCO01000257">
    <property type="protein sequence ID" value="PUD99485.1"/>
    <property type="molecule type" value="Genomic_DNA"/>
</dbReference>
<accession>A0A6N4DRD2</accession>
<protein>
    <submittedName>
        <fullName evidence="3">DUF2802 domain-containing protein</fullName>
    </submittedName>
</protein>
<dbReference type="AlphaFoldDB" id="A0A6N4DRD2"/>
<sequence length="128" mass="14335">MSVPEWVTMILLLLLAGGLALLGLERVRQRRHMATLERRLEYLSSNFNILCAGALGVEQRVNRLEQQGRDLEQRQDSMETQQGGEQPYGDAIRLVHQGANAGRLVDELGLSRSEADLLVMLHGEKESL</sequence>
<organism evidence="3 4">
    <name type="scientific">Candidatus Sedimenticola endophacoides</name>
    <dbReference type="NCBI Taxonomy" id="2548426"/>
    <lineage>
        <taxon>Bacteria</taxon>
        <taxon>Pseudomonadati</taxon>
        <taxon>Pseudomonadota</taxon>
        <taxon>Gammaproteobacteria</taxon>
        <taxon>Chromatiales</taxon>
        <taxon>Sedimenticolaceae</taxon>
        <taxon>Sedimenticola</taxon>
    </lineage>
</organism>
<keyword evidence="2" id="KW-0472">Membrane</keyword>
<feature type="coiled-coil region" evidence="1">
    <location>
        <begin position="54"/>
        <end position="81"/>
    </location>
</feature>
<keyword evidence="2" id="KW-1133">Transmembrane helix</keyword>
<evidence type="ECO:0000313" key="3">
    <source>
        <dbReference type="EMBL" id="PUD99485.1"/>
    </source>
</evidence>
<comment type="caution">
    <text evidence="3">The sequence shown here is derived from an EMBL/GenBank/DDBJ whole genome shotgun (WGS) entry which is preliminary data.</text>
</comment>
<keyword evidence="2" id="KW-0812">Transmembrane</keyword>
<name>A0A6N4DRD2_9GAMM</name>
<evidence type="ECO:0000256" key="2">
    <source>
        <dbReference type="SAM" id="Phobius"/>
    </source>
</evidence>
<proteinExistence type="predicted"/>